<evidence type="ECO:0000313" key="2">
    <source>
        <dbReference type="Proteomes" id="UP000664417"/>
    </source>
</evidence>
<keyword evidence="2" id="KW-1185">Reference proteome</keyword>
<proteinExistence type="predicted"/>
<name>A0A8J7Q410_9BACT</name>
<gene>
    <name evidence="1" type="ORF">J3U88_16950</name>
</gene>
<reference evidence="1" key="1">
    <citation type="submission" date="2021-03" db="EMBL/GenBank/DDBJ databases">
        <authorList>
            <person name="Wang G."/>
        </authorList>
    </citation>
    <scope>NUCLEOTIDE SEQUENCE</scope>
    <source>
        <strain evidence="1">KCTC 12899</strain>
    </source>
</reference>
<dbReference type="Proteomes" id="UP000664417">
    <property type="component" value="Unassembled WGS sequence"/>
</dbReference>
<organism evidence="1 2">
    <name type="scientific">Acanthopleuribacter pedis</name>
    <dbReference type="NCBI Taxonomy" id="442870"/>
    <lineage>
        <taxon>Bacteria</taxon>
        <taxon>Pseudomonadati</taxon>
        <taxon>Acidobacteriota</taxon>
        <taxon>Holophagae</taxon>
        <taxon>Acanthopleuribacterales</taxon>
        <taxon>Acanthopleuribacteraceae</taxon>
        <taxon>Acanthopleuribacter</taxon>
    </lineage>
</organism>
<comment type="caution">
    <text evidence="1">The sequence shown here is derived from an EMBL/GenBank/DDBJ whole genome shotgun (WGS) entry which is preliminary data.</text>
</comment>
<sequence>MRTNWSRKHRELPASPAHNTMILVTLALDTGGEQKTNGVFPHGFSTARIKVTTRR</sequence>
<dbReference type="RefSeq" id="WP_207860121.1">
    <property type="nucleotide sequence ID" value="NZ_JAFREP010000016.1"/>
</dbReference>
<accession>A0A8J7Q410</accession>
<dbReference type="AlphaFoldDB" id="A0A8J7Q410"/>
<evidence type="ECO:0000313" key="1">
    <source>
        <dbReference type="EMBL" id="MBO1320167.1"/>
    </source>
</evidence>
<dbReference type="EMBL" id="JAFREP010000016">
    <property type="protein sequence ID" value="MBO1320167.1"/>
    <property type="molecule type" value="Genomic_DNA"/>
</dbReference>
<protein>
    <submittedName>
        <fullName evidence="1">Uncharacterized protein</fullName>
    </submittedName>
</protein>